<feature type="region of interest" description="Disordered" evidence="5">
    <location>
        <begin position="1"/>
        <end position="21"/>
    </location>
</feature>
<organism evidence="8 9">
    <name type="scientific">Roseiconus lacunae</name>
    <dbReference type="NCBI Taxonomy" id="2605694"/>
    <lineage>
        <taxon>Bacteria</taxon>
        <taxon>Pseudomonadati</taxon>
        <taxon>Planctomycetota</taxon>
        <taxon>Planctomycetia</taxon>
        <taxon>Pirellulales</taxon>
        <taxon>Pirellulaceae</taxon>
        <taxon>Roseiconus</taxon>
    </lineage>
</organism>
<feature type="transmembrane region" description="Helical" evidence="6">
    <location>
        <begin position="486"/>
        <end position="505"/>
    </location>
</feature>
<feature type="transmembrane region" description="Helical" evidence="6">
    <location>
        <begin position="339"/>
        <end position="358"/>
    </location>
</feature>
<feature type="transmembrane region" description="Helical" evidence="6">
    <location>
        <begin position="120"/>
        <end position="141"/>
    </location>
</feature>
<evidence type="ECO:0000256" key="2">
    <source>
        <dbReference type="ARBA" id="ARBA00022692"/>
    </source>
</evidence>
<dbReference type="Pfam" id="PF12698">
    <property type="entry name" value="ABC2_membrane_3"/>
    <property type="match status" value="1"/>
</dbReference>
<evidence type="ECO:0000313" key="9">
    <source>
        <dbReference type="Proteomes" id="UP001239462"/>
    </source>
</evidence>
<protein>
    <submittedName>
        <fullName evidence="8">ABC transporter permease</fullName>
    </submittedName>
</protein>
<dbReference type="EMBL" id="JASZZN010000034">
    <property type="protein sequence ID" value="MDM4019228.1"/>
    <property type="molecule type" value="Genomic_DNA"/>
</dbReference>
<reference evidence="8 9" key="1">
    <citation type="submission" date="2023-06" db="EMBL/GenBank/DDBJ databases">
        <title>Roseiconus lacunae JC819 isolated from Gulf of Mannar region, Tamil Nadu.</title>
        <authorList>
            <person name="Pk S."/>
            <person name="Ch S."/>
            <person name="Ch V.R."/>
        </authorList>
    </citation>
    <scope>NUCLEOTIDE SEQUENCE [LARGE SCALE GENOMIC DNA]</scope>
    <source>
        <strain evidence="8 9">JC819</strain>
    </source>
</reference>
<dbReference type="InterPro" id="IPR023298">
    <property type="entry name" value="ATPase_P-typ_TM_dom_sf"/>
</dbReference>
<feature type="domain" description="ABC-2 type transporter transmembrane" evidence="7">
    <location>
        <begin position="70"/>
        <end position="239"/>
    </location>
</feature>
<keyword evidence="4 6" id="KW-0472">Membrane</keyword>
<evidence type="ECO:0000256" key="6">
    <source>
        <dbReference type="SAM" id="Phobius"/>
    </source>
</evidence>
<feature type="transmembrane region" description="Helical" evidence="6">
    <location>
        <begin position="39"/>
        <end position="58"/>
    </location>
</feature>
<dbReference type="PANTHER" id="PTHR43471">
    <property type="entry name" value="ABC TRANSPORTER PERMEASE"/>
    <property type="match status" value="1"/>
</dbReference>
<keyword evidence="2 6" id="KW-0812">Transmembrane</keyword>
<feature type="transmembrane region" description="Helical" evidence="6">
    <location>
        <begin position="451"/>
        <end position="474"/>
    </location>
</feature>
<evidence type="ECO:0000256" key="3">
    <source>
        <dbReference type="ARBA" id="ARBA00022989"/>
    </source>
</evidence>
<accession>A0ABT7PRU9</accession>
<comment type="caution">
    <text evidence="8">The sequence shown here is derived from an EMBL/GenBank/DDBJ whole genome shotgun (WGS) entry which is preliminary data.</text>
</comment>
<feature type="transmembrane region" description="Helical" evidence="6">
    <location>
        <begin position="78"/>
        <end position="99"/>
    </location>
</feature>
<feature type="transmembrane region" description="Helical" evidence="6">
    <location>
        <begin position="370"/>
        <end position="394"/>
    </location>
</feature>
<sequence>MATEASPQSSSGHAQTTADSASNPVAKREFLGILRSRKAFVVLFGLTIVFMVAVLLRWPSAGTVDLSGKQSLQVFRMFGYGLLAGVIFLVPAFPAVSIVNEKNDGTLALLLNSPLTPLKIYLGKLAGILMFAALVLMASLPGAAACYVMGGVDLYSGILRFYLLLVLLIVHYVTLAMLVSSYVHTADAGVRITYTAIFVTALLTLLPAAFFVGDAGILGTVSGYLRSVSPIPVLTELMQQSSPGQRGLIGQSTWPRFVVFASISSLVCAVWTLSRLNYRIFDRSRAQGVITDDRSTGERVLRRLMYIVDPQRRKAGIPWYLNPVMVKEFRCRRFGRSQWLFRLVAISAMLSVALTFAAATSVTAWGTETIGGLMVVLQVILIVVLTPSLASGLISGERDGSGWELLRLTPLSASKIIRGKLLSVLWTLTLVLLATLPGYLVMIYIQPQMIVQVRLVLLCLLLTVIYTLAVSAAVGSFFRTTASATTVTYIIVISIFVAPLLVWLGRDAPFGYDFVNAALSTNPACAALSVINSPGFESYDLLPDAFWFAGILSAIMFCLFGYQVWRLTRPV</sequence>
<evidence type="ECO:0000256" key="1">
    <source>
        <dbReference type="ARBA" id="ARBA00004141"/>
    </source>
</evidence>
<feature type="transmembrane region" description="Helical" evidence="6">
    <location>
        <begin position="254"/>
        <end position="273"/>
    </location>
</feature>
<dbReference type="Proteomes" id="UP001239462">
    <property type="component" value="Unassembled WGS sequence"/>
</dbReference>
<feature type="transmembrane region" description="Helical" evidence="6">
    <location>
        <begin position="545"/>
        <end position="565"/>
    </location>
</feature>
<dbReference type="InterPro" id="IPR013525">
    <property type="entry name" value="ABC2_TM"/>
</dbReference>
<feature type="transmembrane region" description="Helical" evidence="6">
    <location>
        <begin position="161"/>
        <end position="180"/>
    </location>
</feature>
<evidence type="ECO:0000259" key="7">
    <source>
        <dbReference type="Pfam" id="PF12698"/>
    </source>
</evidence>
<dbReference type="SUPFAM" id="SSF81665">
    <property type="entry name" value="Calcium ATPase, transmembrane domain M"/>
    <property type="match status" value="1"/>
</dbReference>
<keyword evidence="3 6" id="KW-1133">Transmembrane helix</keyword>
<comment type="subcellular location">
    <subcellularLocation>
        <location evidence="1">Membrane</location>
        <topology evidence="1">Multi-pass membrane protein</topology>
    </subcellularLocation>
</comment>
<evidence type="ECO:0000313" key="8">
    <source>
        <dbReference type="EMBL" id="MDM4019228.1"/>
    </source>
</evidence>
<evidence type="ECO:0000256" key="5">
    <source>
        <dbReference type="SAM" id="MobiDB-lite"/>
    </source>
</evidence>
<name>A0ABT7PRU9_9BACT</name>
<keyword evidence="9" id="KW-1185">Reference proteome</keyword>
<evidence type="ECO:0000256" key="4">
    <source>
        <dbReference type="ARBA" id="ARBA00023136"/>
    </source>
</evidence>
<feature type="transmembrane region" description="Helical" evidence="6">
    <location>
        <begin position="192"/>
        <end position="212"/>
    </location>
</feature>
<dbReference type="RefSeq" id="WP_289167315.1">
    <property type="nucleotide sequence ID" value="NZ_JASZZN010000034.1"/>
</dbReference>
<feature type="transmembrane region" description="Helical" evidence="6">
    <location>
        <begin position="421"/>
        <end position="445"/>
    </location>
</feature>
<gene>
    <name evidence="8" type="ORF">QTN89_27480</name>
</gene>
<proteinExistence type="predicted"/>